<feature type="signal peptide" evidence="1">
    <location>
        <begin position="1"/>
        <end position="22"/>
    </location>
</feature>
<dbReference type="Pfam" id="PF01161">
    <property type="entry name" value="PBP"/>
    <property type="match status" value="1"/>
</dbReference>
<dbReference type="InterPro" id="IPR008914">
    <property type="entry name" value="PEBP"/>
</dbReference>
<organism evidence="2 3">
    <name type="scientific">Methylobacterium oryzihabitans</name>
    <dbReference type="NCBI Taxonomy" id="2499852"/>
    <lineage>
        <taxon>Bacteria</taxon>
        <taxon>Pseudomonadati</taxon>
        <taxon>Pseudomonadota</taxon>
        <taxon>Alphaproteobacteria</taxon>
        <taxon>Hyphomicrobiales</taxon>
        <taxon>Methylobacteriaceae</taxon>
        <taxon>Methylobacterium</taxon>
    </lineage>
</organism>
<evidence type="ECO:0000313" key="2">
    <source>
        <dbReference type="EMBL" id="RVU17115.1"/>
    </source>
</evidence>
<gene>
    <name evidence="2" type="ORF">EOE48_14490</name>
</gene>
<evidence type="ECO:0000313" key="3">
    <source>
        <dbReference type="Proteomes" id="UP000286997"/>
    </source>
</evidence>
<dbReference type="SUPFAM" id="SSF49777">
    <property type="entry name" value="PEBP-like"/>
    <property type="match status" value="1"/>
</dbReference>
<dbReference type="InterPro" id="IPR005247">
    <property type="entry name" value="YbhB_YbcL/LppC-like"/>
</dbReference>
<dbReference type="OrthoDB" id="9797506at2"/>
<proteinExistence type="predicted"/>
<name>A0A3S2VNR4_9HYPH</name>
<dbReference type="PANTHER" id="PTHR30289:SF1">
    <property type="entry name" value="PEBP (PHOSPHATIDYLETHANOLAMINE-BINDING PROTEIN) FAMILY PROTEIN"/>
    <property type="match status" value="1"/>
</dbReference>
<dbReference type="EMBL" id="SACP01000013">
    <property type="protein sequence ID" value="RVU17115.1"/>
    <property type="molecule type" value="Genomic_DNA"/>
</dbReference>
<dbReference type="CDD" id="cd00865">
    <property type="entry name" value="PEBP_bact_arch"/>
    <property type="match status" value="1"/>
</dbReference>
<sequence>MVAGRLFATLMLTAMAAGAAQAQEFRLSSASMSEGVPLSSSQVFDGFGCKGGNVSPQLSWSGAPKGTRSFAITLYDPDAPTGSGWWHWTVVNIPASATALESGASGGRALPTGAVETTNDYGTAGFGGACPPPGAMHRYVVTVHALATERLTLPEKASNALVGFMIGANTIAKAQLTAVYTR</sequence>
<dbReference type="InterPro" id="IPR036610">
    <property type="entry name" value="PEBP-like_sf"/>
</dbReference>
<dbReference type="Proteomes" id="UP000286997">
    <property type="component" value="Unassembled WGS sequence"/>
</dbReference>
<dbReference type="AlphaFoldDB" id="A0A3S2VNR4"/>
<protein>
    <submittedName>
        <fullName evidence="2">YbhB/YbcL family Raf kinase inhibitor-like protein</fullName>
    </submittedName>
</protein>
<dbReference type="Gene3D" id="3.90.280.10">
    <property type="entry name" value="PEBP-like"/>
    <property type="match status" value="1"/>
</dbReference>
<comment type="caution">
    <text evidence="2">The sequence shown here is derived from an EMBL/GenBank/DDBJ whole genome shotgun (WGS) entry which is preliminary data.</text>
</comment>
<accession>A0A3S2VNR4</accession>
<feature type="chain" id="PRO_5018597029" evidence="1">
    <location>
        <begin position="23"/>
        <end position="182"/>
    </location>
</feature>
<evidence type="ECO:0000256" key="1">
    <source>
        <dbReference type="SAM" id="SignalP"/>
    </source>
</evidence>
<dbReference type="NCBIfam" id="TIGR00481">
    <property type="entry name" value="YbhB/YbcL family Raf kinase inhibitor-like protein"/>
    <property type="match status" value="1"/>
</dbReference>
<dbReference type="PANTHER" id="PTHR30289">
    <property type="entry name" value="UNCHARACTERIZED PROTEIN YBCL-RELATED"/>
    <property type="match status" value="1"/>
</dbReference>
<dbReference type="RefSeq" id="WP_127730284.1">
    <property type="nucleotide sequence ID" value="NZ_SACP01000013.1"/>
</dbReference>
<keyword evidence="3" id="KW-1185">Reference proteome</keyword>
<reference evidence="2 3" key="1">
    <citation type="submission" date="2019-01" db="EMBL/GenBank/DDBJ databases">
        <authorList>
            <person name="Chen W.-M."/>
        </authorList>
    </citation>
    <scope>NUCLEOTIDE SEQUENCE [LARGE SCALE GENOMIC DNA]</scope>
    <source>
        <strain evidence="2 3">TER-1</strain>
    </source>
</reference>
<keyword evidence="1" id="KW-0732">Signal</keyword>